<protein>
    <recommendedName>
        <fullName evidence="2">hydroxymethylpyrimidine kinase</fullName>
        <ecNumber evidence="2">2.7.1.49</ecNumber>
    </recommendedName>
</protein>
<dbReference type="InterPro" id="IPR013749">
    <property type="entry name" value="PM/HMP-P_kinase-1"/>
</dbReference>
<dbReference type="CDD" id="cd01169">
    <property type="entry name" value="HMPP_kinase"/>
    <property type="match status" value="1"/>
</dbReference>
<feature type="domain" description="Pyridoxamine kinase/Phosphomethylpyrimidine kinase" evidence="7">
    <location>
        <begin position="14"/>
        <end position="258"/>
    </location>
</feature>
<dbReference type="EC" id="2.7.1.49" evidence="2"/>
<evidence type="ECO:0000313" key="8">
    <source>
        <dbReference type="EMBL" id="TGG36527.1"/>
    </source>
</evidence>
<comment type="pathway">
    <text evidence="1">Cofactor biosynthesis; thiamine diphosphate biosynthesis.</text>
</comment>
<evidence type="ECO:0000256" key="4">
    <source>
        <dbReference type="ARBA" id="ARBA00022741"/>
    </source>
</evidence>
<evidence type="ECO:0000313" key="9">
    <source>
        <dbReference type="Proteomes" id="UP000297635"/>
    </source>
</evidence>
<dbReference type="Proteomes" id="UP000297635">
    <property type="component" value="Unassembled WGS sequence"/>
</dbReference>
<proteinExistence type="predicted"/>
<keyword evidence="5 8" id="KW-0418">Kinase</keyword>
<dbReference type="PANTHER" id="PTHR20858">
    <property type="entry name" value="PHOSPHOMETHYLPYRIMIDINE KINASE"/>
    <property type="match status" value="1"/>
</dbReference>
<sequence length="275" mass="29823">MRKYIPVLSIAGSDPSGGAGIQADIKTISALGCYAMTAITSLTAQNTTGVRSIMPSTGAIVADQIDMIMEDIPPMAIKTGMLCNLNVVSTVADKLEQYRPDNIVVDPVMVSTSGSKLLDDEAIDLIVKRIFPLSTIITPNRSEAKVLTRETDPDRQAKILMEMGCRNVLLKGGDSDRKDFKIDYLYLENKHTGIELRADAVNTVNTHGTGCTLSSAIASYLALGYDLEQAVRAAKFYISRALEAGAFVTTGRGHGPVNHFYAPRRLKNFNPNRPK</sequence>
<evidence type="ECO:0000256" key="3">
    <source>
        <dbReference type="ARBA" id="ARBA00022679"/>
    </source>
</evidence>
<evidence type="ECO:0000256" key="1">
    <source>
        <dbReference type="ARBA" id="ARBA00004948"/>
    </source>
</evidence>
<dbReference type="NCBIfam" id="TIGR00097">
    <property type="entry name" value="HMP-P_kinase"/>
    <property type="match status" value="1"/>
</dbReference>
<evidence type="ECO:0000256" key="2">
    <source>
        <dbReference type="ARBA" id="ARBA00012135"/>
    </source>
</evidence>
<dbReference type="Gene3D" id="3.40.1190.20">
    <property type="match status" value="1"/>
</dbReference>
<dbReference type="EMBL" id="SJSA01000002">
    <property type="protein sequence ID" value="TGG36527.1"/>
    <property type="molecule type" value="Genomic_DNA"/>
</dbReference>
<dbReference type="GO" id="GO:0008972">
    <property type="term" value="F:phosphomethylpyrimidine kinase activity"/>
    <property type="evidence" value="ECO:0007669"/>
    <property type="project" value="InterPro"/>
</dbReference>
<dbReference type="GO" id="GO:0005524">
    <property type="term" value="F:ATP binding"/>
    <property type="evidence" value="ECO:0007669"/>
    <property type="project" value="UniProtKB-KW"/>
</dbReference>
<keyword evidence="3 8" id="KW-0808">Transferase</keyword>
<comment type="caution">
    <text evidence="8">The sequence shown here is derived from an EMBL/GenBank/DDBJ whole genome shotgun (WGS) entry which is preliminary data.</text>
</comment>
<dbReference type="SUPFAM" id="SSF53613">
    <property type="entry name" value="Ribokinase-like"/>
    <property type="match status" value="1"/>
</dbReference>
<keyword evidence="4" id="KW-0547">Nucleotide-binding</keyword>
<name>A0A4Z0V2W4_9BACT</name>
<dbReference type="GO" id="GO:0005829">
    <property type="term" value="C:cytosol"/>
    <property type="evidence" value="ECO:0007669"/>
    <property type="project" value="TreeGrafter"/>
</dbReference>
<dbReference type="FunFam" id="3.40.1190.20:FF:000003">
    <property type="entry name" value="Phosphomethylpyrimidine kinase ThiD"/>
    <property type="match status" value="1"/>
</dbReference>
<dbReference type="InterPro" id="IPR004399">
    <property type="entry name" value="HMP/HMP-P_kinase_dom"/>
</dbReference>
<dbReference type="GO" id="GO:0009228">
    <property type="term" value="P:thiamine biosynthetic process"/>
    <property type="evidence" value="ECO:0007669"/>
    <property type="project" value="InterPro"/>
</dbReference>
<evidence type="ECO:0000256" key="6">
    <source>
        <dbReference type="ARBA" id="ARBA00022840"/>
    </source>
</evidence>
<dbReference type="Pfam" id="PF08543">
    <property type="entry name" value="Phos_pyr_kin"/>
    <property type="match status" value="1"/>
</dbReference>
<evidence type="ECO:0000256" key="5">
    <source>
        <dbReference type="ARBA" id="ARBA00022777"/>
    </source>
</evidence>
<dbReference type="RefSeq" id="WP_135472261.1">
    <property type="nucleotide sequence ID" value="NZ_CASJDB010000037.1"/>
</dbReference>
<dbReference type="GO" id="GO:0008902">
    <property type="term" value="F:hydroxymethylpyrimidine kinase activity"/>
    <property type="evidence" value="ECO:0007669"/>
    <property type="project" value="UniProtKB-EC"/>
</dbReference>
<dbReference type="AlphaFoldDB" id="A0A4Z0V2W4"/>
<accession>A0A4Z0V2W4</accession>
<evidence type="ECO:0000259" key="7">
    <source>
        <dbReference type="Pfam" id="PF08543"/>
    </source>
</evidence>
<dbReference type="InterPro" id="IPR029056">
    <property type="entry name" value="Ribokinase-like"/>
</dbReference>
<dbReference type="PANTHER" id="PTHR20858:SF17">
    <property type="entry name" value="HYDROXYMETHYLPYRIMIDINE_PHOSPHOMETHYLPYRIMIDINE KINASE THI20-RELATED"/>
    <property type="match status" value="1"/>
</dbReference>
<keyword evidence="9" id="KW-1185">Reference proteome</keyword>
<organism evidence="8 9">
    <name type="scientific">Duncaniella freteri</name>
    <dbReference type="NCBI Taxonomy" id="2530391"/>
    <lineage>
        <taxon>Bacteria</taxon>
        <taxon>Pseudomonadati</taxon>
        <taxon>Bacteroidota</taxon>
        <taxon>Bacteroidia</taxon>
        <taxon>Bacteroidales</taxon>
        <taxon>Muribaculaceae</taxon>
        <taxon>Duncaniella</taxon>
    </lineage>
</organism>
<keyword evidence="6" id="KW-0067">ATP-binding</keyword>
<gene>
    <name evidence="8" type="primary">thiD</name>
    <name evidence="8" type="ORF">EZ315_11820</name>
</gene>
<dbReference type="GeneID" id="82150478"/>
<reference evidence="8 9" key="1">
    <citation type="submission" date="2019-02" db="EMBL/GenBank/DDBJ databases">
        <title>Isolation and identification of novel species under the genus Muribaculum.</title>
        <authorList>
            <person name="Miyake S."/>
            <person name="Ding Y."/>
            <person name="Low A."/>
            <person name="Soh M."/>
            <person name="Seedorf H."/>
        </authorList>
    </citation>
    <scope>NUCLEOTIDE SEQUENCE [LARGE SCALE GENOMIC DNA]</scope>
    <source>
        <strain evidence="8 9">TLL-A3</strain>
    </source>
</reference>